<keyword evidence="2" id="KW-0472">Membrane</keyword>
<keyword evidence="2" id="KW-0812">Transmembrane</keyword>
<feature type="compositionally biased region" description="Polar residues" evidence="1">
    <location>
        <begin position="215"/>
        <end position="225"/>
    </location>
</feature>
<accession>A0A7E4W6D5</accession>
<keyword evidence="2" id="KW-1133">Transmembrane helix</keyword>
<dbReference type="AlphaFoldDB" id="A0A7E4W6D5"/>
<sequence length="225" mass="24993">MAATMEPHLCARQRNMTQLACCRFVMLLNDTNRLPLCDEKLMTFAQSVSNLSTSIFGQLDPGAIEALGNESQLISAYTTPIYLNFPSEVPEDHVTFLFGIVLLISLAVCCTMVILKLTKPKFSGVPQTFHATSYGSPIDYDMMMFLPRSQRRSSVLLFLRGITCRSQQNERSRQTSLSVVSNASLGVLPSYRAATCSTNSPASLPPPPYEELQRLTDNNNNVTRR</sequence>
<keyword evidence="3" id="KW-1185">Reference proteome</keyword>
<evidence type="ECO:0000313" key="3">
    <source>
        <dbReference type="Proteomes" id="UP000492821"/>
    </source>
</evidence>
<organism evidence="3 4">
    <name type="scientific">Panagrellus redivivus</name>
    <name type="common">Microworm</name>
    <dbReference type="NCBI Taxonomy" id="6233"/>
    <lineage>
        <taxon>Eukaryota</taxon>
        <taxon>Metazoa</taxon>
        <taxon>Ecdysozoa</taxon>
        <taxon>Nematoda</taxon>
        <taxon>Chromadorea</taxon>
        <taxon>Rhabditida</taxon>
        <taxon>Tylenchina</taxon>
        <taxon>Panagrolaimomorpha</taxon>
        <taxon>Panagrolaimoidea</taxon>
        <taxon>Panagrolaimidae</taxon>
        <taxon>Panagrellus</taxon>
    </lineage>
</organism>
<evidence type="ECO:0000256" key="1">
    <source>
        <dbReference type="SAM" id="MobiDB-lite"/>
    </source>
</evidence>
<feature type="region of interest" description="Disordered" evidence="1">
    <location>
        <begin position="197"/>
        <end position="225"/>
    </location>
</feature>
<feature type="transmembrane region" description="Helical" evidence="2">
    <location>
        <begin position="94"/>
        <end position="115"/>
    </location>
</feature>
<reference evidence="4" key="2">
    <citation type="submission" date="2020-10" db="UniProtKB">
        <authorList>
            <consortium name="WormBaseParasite"/>
        </authorList>
    </citation>
    <scope>IDENTIFICATION</scope>
</reference>
<protein>
    <submittedName>
        <fullName evidence="4">Protein tweety homolog</fullName>
    </submittedName>
</protein>
<proteinExistence type="predicted"/>
<dbReference type="Proteomes" id="UP000492821">
    <property type="component" value="Unassembled WGS sequence"/>
</dbReference>
<dbReference type="WBParaSite" id="Pan_g7625.t1">
    <property type="protein sequence ID" value="Pan_g7625.t1"/>
    <property type="gene ID" value="Pan_g7625"/>
</dbReference>
<reference evidence="3" key="1">
    <citation type="journal article" date="2013" name="Genetics">
        <title>The draft genome and transcriptome of Panagrellus redivivus are shaped by the harsh demands of a free-living lifestyle.</title>
        <authorList>
            <person name="Srinivasan J."/>
            <person name="Dillman A.R."/>
            <person name="Macchietto M.G."/>
            <person name="Heikkinen L."/>
            <person name="Lakso M."/>
            <person name="Fracchia K.M."/>
            <person name="Antoshechkin I."/>
            <person name="Mortazavi A."/>
            <person name="Wong G."/>
            <person name="Sternberg P.W."/>
        </authorList>
    </citation>
    <scope>NUCLEOTIDE SEQUENCE [LARGE SCALE GENOMIC DNA]</scope>
    <source>
        <strain evidence="3">MT8872</strain>
    </source>
</reference>
<evidence type="ECO:0000256" key="2">
    <source>
        <dbReference type="SAM" id="Phobius"/>
    </source>
</evidence>
<name>A0A7E4W6D5_PANRE</name>
<evidence type="ECO:0000313" key="4">
    <source>
        <dbReference type="WBParaSite" id="Pan_g7625.t1"/>
    </source>
</evidence>